<reference evidence="2" key="1">
    <citation type="submission" date="2023-07" db="EMBL/GenBank/DDBJ databases">
        <authorList>
            <consortium name="CYATHOMIX"/>
        </authorList>
    </citation>
    <scope>NUCLEOTIDE SEQUENCE</scope>
    <source>
        <strain evidence="2">N/A</strain>
    </source>
</reference>
<feature type="compositionally biased region" description="Polar residues" evidence="1">
    <location>
        <begin position="18"/>
        <end position="38"/>
    </location>
</feature>
<dbReference type="AlphaFoldDB" id="A0AA36GMS7"/>
<evidence type="ECO:0000313" key="2">
    <source>
        <dbReference type="EMBL" id="CAJ0594911.1"/>
    </source>
</evidence>
<dbReference type="EMBL" id="CATQJL010000112">
    <property type="protein sequence ID" value="CAJ0594911.1"/>
    <property type="molecule type" value="Genomic_DNA"/>
</dbReference>
<evidence type="ECO:0000256" key="1">
    <source>
        <dbReference type="SAM" id="MobiDB-lite"/>
    </source>
</evidence>
<accession>A0AA36GMS7</accession>
<comment type="caution">
    <text evidence="2">The sequence shown here is derived from an EMBL/GenBank/DDBJ whole genome shotgun (WGS) entry which is preliminary data.</text>
</comment>
<keyword evidence="3" id="KW-1185">Reference proteome</keyword>
<protein>
    <submittedName>
        <fullName evidence="2">Uncharacterized protein</fullName>
    </submittedName>
</protein>
<proteinExistence type="predicted"/>
<organism evidence="2 3">
    <name type="scientific">Cylicocyclus nassatus</name>
    <name type="common">Nematode worm</name>
    <dbReference type="NCBI Taxonomy" id="53992"/>
    <lineage>
        <taxon>Eukaryota</taxon>
        <taxon>Metazoa</taxon>
        <taxon>Ecdysozoa</taxon>
        <taxon>Nematoda</taxon>
        <taxon>Chromadorea</taxon>
        <taxon>Rhabditida</taxon>
        <taxon>Rhabditina</taxon>
        <taxon>Rhabditomorpha</taxon>
        <taxon>Strongyloidea</taxon>
        <taxon>Strongylidae</taxon>
        <taxon>Cylicocyclus</taxon>
    </lineage>
</organism>
<evidence type="ECO:0000313" key="3">
    <source>
        <dbReference type="Proteomes" id="UP001176961"/>
    </source>
</evidence>
<dbReference type="Proteomes" id="UP001176961">
    <property type="component" value="Unassembled WGS sequence"/>
</dbReference>
<gene>
    <name evidence="2" type="ORF">CYNAS_LOCUS6894</name>
</gene>
<name>A0AA36GMS7_CYLNA</name>
<sequence length="159" mass="18676">MAQSPADSWDVAGVQEWTPISPNHEQPSRSPSLENMQAENEEETNKILKLESIIRKLERDLVEEKRKAEEAVDRARDTVSGRTHLWATCDTLRDDCKEKDRHIQSLQWQLDKERARYEKNSASDRQLHGELQREMLTLGEDLYTIRSVFNNVESRRLMR</sequence>
<feature type="region of interest" description="Disordered" evidence="1">
    <location>
        <begin position="1"/>
        <end position="45"/>
    </location>
</feature>